<comment type="caution">
    <text evidence="1">The sequence shown here is derived from an EMBL/GenBank/DDBJ whole genome shotgun (WGS) entry which is preliminary data.</text>
</comment>
<reference evidence="1" key="1">
    <citation type="journal article" date="2019" name="Sci. Rep.">
        <title>Draft genome of Tanacetum cinerariifolium, the natural source of mosquito coil.</title>
        <authorList>
            <person name="Yamashiro T."/>
            <person name="Shiraishi A."/>
            <person name="Satake H."/>
            <person name="Nakayama K."/>
        </authorList>
    </citation>
    <scope>NUCLEOTIDE SEQUENCE</scope>
</reference>
<dbReference type="AlphaFoldDB" id="A0A699GX13"/>
<evidence type="ECO:0000313" key="1">
    <source>
        <dbReference type="EMBL" id="GEW47982.1"/>
    </source>
</evidence>
<sequence>MVENLLKVESVCIGVDKKMRDVSFDYDDDDDNDDLYLCDEGWVEKWVCEELRRLSISDFWAQSCWRRSSLLSLLSRSC</sequence>
<dbReference type="EMBL" id="BKCJ010060116">
    <property type="protein sequence ID" value="GEW47982.1"/>
    <property type="molecule type" value="Genomic_DNA"/>
</dbReference>
<name>A0A699GX13_TANCI</name>
<protein>
    <submittedName>
        <fullName evidence="1">Uncharacterized protein</fullName>
    </submittedName>
</protein>
<accession>A0A699GX13</accession>
<proteinExistence type="predicted"/>
<organism evidence="1">
    <name type="scientific">Tanacetum cinerariifolium</name>
    <name type="common">Dalmatian daisy</name>
    <name type="synonym">Chrysanthemum cinerariifolium</name>
    <dbReference type="NCBI Taxonomy" id="118510"/>
    <lineage>
        <taxon>Eukaryota</taxon>
        <taxon>Viridiplantae</taxon>
        <taxon>Streptophyta</taxon>
        <taxon>Embryophyta</taxon>
        <taxon>Tracheophyta</taxon>
        <taxon>Spermatophyta</taxon>
        <taxon>Magnoliopsida</taxon>
        <taxon>eudicotyledons</taxon>
        <taxon>Gunneridae</taxon>
        <taxon>Pentapetalae</taxon>
        <taxon>asterids</taxon>
        <taxon>campanulids</taxon>
        <taxon>Asterales</taxon>
        <taxon>Asteraceae</taxon>
        <taxon>Asteroideae</taxon>
        <taxon>Anthemideae</taxon>
        <taxon>Anthemidinae</taxon>
        <taxon>Tanacetum</taxon>
    </lineage>
</organism>
<gene>
    <name evidence="1" type="ORF">Tci_219958</name>
</gene>